<dbReference type="Proteomes" id="UP001519293">
    <property type="component" value="Unassembled WGS sequence"/>
</dbReference>
<dbReference type="EC" id="3.4.21.-" evidence="4"/>
<keyword evidence="4" id="KW-0645">Protease</keyword>
<gene>
    <name evidence="4" type="ORF">J2Z40_000350</name>
</gene>
<feature type="signal peptide" evidence="3">
    <location>
        <begin position="1"/>
        <end position="19"/>
    </location>
</feature>
<dbReference type="SUPFAM" id="SSF56601">
    <property type="entry name" value="beta-lactamase/transpeptidase-like"/>
    <property type="match status" value="1"/>
</dbReference>
<comment type="similarity">
    <text evidence="1">Belongs to the peptidase S13 family.</text>
</comment>
<dbReference type="GO" id="GO:0009002">
    <property type="term" value="F:serine-type D-Ala-D-Ala carboxypeptidase activity"/>
    <property type="evidence" value="ECO:0007669"/>
    <property type="project" value="UniProtKB-EC"/>
</dbReference>
<dbReference type="Gene3D" id="3.50.80.20">
    <property type="entry name" value="D-Ala-D-Ala carboxypeptidase C, peptidase S13"/>
    <property type="match status" value="1"/>
</dbReference>
<organism evidence="4 5">
    <name type="scientific">Cytobacillus eiseniae</name>
    <dbReference type="NCBI Taxonomy" id="762947"/>
    <lineage>
        <taxon>Bacteria</taxon>
        <taxon>Bacillati</taxon>
        <taxon>Bacillota</taxon>
        <taxon>Bacilli</taxon>
        <taxon>Bacillales</taxon>
        <taxon>Bacillaceae</taxon>
        <taxon>Cytobacillus</taxon>
    </lineage>
</organism>
<evidence type="ECO:0000256" key="3">
    <source>
        <dbReference type="SAM" id="SignalP"/>
    </source>
</evidence>
<dbReference type="InterPro" id="IPR000667">
    <property type="entry name" value="Peptidase_S13"/>
</dbReference>
<proteinExistence type="inferred from homology"/>
<dbReference type="EMBL" id="JAGIKZ010000001">
    <property type="protein sequence ID" value="MBP2239797.1"/>
    <property type="molecule type" value="Genomic_DNA"/>
</dbReference>
<evidence type="ECO:0000256" key="1">
    <source>
        <dbReference type="ARBA" id="ARBA00006096"/>
    </source>
</evidence>
<keyword evidence="2 4" id="KW-0378">Hydrolase</keyword>
<keyword evidence="5" id="KW-1185">Reference proteome</keyword>
<dbReference type="PANTHER" id="PTHR30023:SF0">
    <property type="entry name" value="PENICILLIN-SENSITIVE CARBOXYPEPTIDASE A"/>
    <property type="match status" value="1"/>
</dbReference>
<dbReference type="RefSeq" id="WP_066394310.1">
    <property type="nucleotide sequence ID" value="NZ_JAGIKZ010000001.1"/>
</dbReference>
<dbReference type="InterPro" id="IPR012338">
    <property type="entry name" value="Beta-lactam/transpept-like"/>
</dbReference>
<keyword evidence="4" id="KW-0121">Carboxypeptidase</keyword>
<evidence type="ECO:0000313" key="4">
    <source>
        <dbReference type="EMBL" id="MBP2239797.1"/>
    </source>
</evidence>
<dbReference type="PRINTS" id="PR00922">
    <property type="entry name" value="DADACBPTASE3"/>
</dbReference>
<keyword evidence="3" id="KW-0732">Signal</keyword>
<dbReference type="Gene3D" id="3.40.710.10">
    <property type="entry name" value="DD-peptidase/beta-lactamase superfamily"/>
    <property type="match status" value="1"/>
</dbReference>
<dbReference type="NCBIfam" id="TIGR00666">
    <property type="entry name" value="PBP4"/>
    <property type="match status" value="1"/>
</dbReference>
<evidence type="ECO:0000256" key="2">
    <source>
        <dbReference type="ARBA" id="ARBA00022801"/>
    </source>
</evidence>
<dbReference type="PANTHER" id="PTHR30023">
    <property type="entry name" value="D-ALANYL-D-ALANINE CARBOXYPEPTIDASE"/>
    <property type="match status" value="1"/>
</dbReference>
<protein>
    <submittedName>
        <fullName evidence="4">D-alanyl-D-alanine carboxypeptidase/D-alanyl-D-alanine-endopeptidase (Penicillin-binding protein 4)</fullName>
        <ecNumber evidence="4">3.4.16.4</ecNumber>
        <ecNumber evidence="4">3.4.21.-</ecNumber>
    </submittedName>
</protein>
<reference evidence="4 5" key="1">
    <citation type="submission" date="2021-03" db="EMBL/GenBank/DDBJ databases">
        <title>Genomic Encyclopedia of Type Strains, Phase IV (KMG-IV): sequencing the most valuable type-strain genomes for metagenomic binning, comparative biology and taxonomic classification.</title>
        <authorList>
            <person name="Goeker M."/>
        </authorList>
    </citation>
    <scope>NUCLEOTIDE SEQUENCE [LARGE SCALE GENOMIC DNA]</scope>
    <source>
        <strain evidence="4 5">DSM 26675</strain>
    </source>
</reference>
<name>A0ABS4RA94_9BACI</name>
<comment type="caution">
    <text evidence="4">The sequence shown here is derived from an EMBL/GenBank/DDBJ whole genome shotgun (WGS) entry which is preliminary data.</text>
</comment>
<sequence>MRKKSFFIICSLFIFITCSFPTSTHFHVKAIEGTIELTQQLNHLISNEPDLKVAIAGISIRNASNGEIIYSKIGDTRLKPASNLKLFTAAAALSVLGEKYTFKTEILTDGSMTGRVLNGHLFLKGMGDPTLLHADFDEIAKELKNAGIDQINGDLVGDDSWYDDLRYSRDLTMKDQMYYYGGAISALTVSPNEDYDAGSIIVEVKPSDAIGKKPSIKMNPQTNHMKVENHARTVADEQKKTINITREHNSNTVIVTGEIPKNSKRIKEWVAVLDPTQYALQLFKQSLEKHDIQLTGDVSTGKTPEKSRMLKRIESEPLSEILIPFMKLSNNVIGEMLVKELGKVVYGEGSWDKGIKVLKAQLQKFGVQSELLVLRDGSGLSHVNLIPANELSSFLFAIQKEAWFHTFLHSLPVSGAPERMLGGTLRNRMINTPAQWRVRAKTGSLATVSSLSGYIDTENGERLIFSIILNNLLEAEKGKAIEDRIVVLLAEQ</sequence>
<evidence type="ECO:0000313" key="5">
    <source>
        <dbReference type="Proteomes" id="UP001519293"/>
    </source>
</evidence>
<accession>A0ABS4RA94</accession>
<feature type="chain" id="PRO_5045638878" evidence="3">
    <location>
        <begin position="20"/>
        <end position="492"/>
    </location>
</feature>
<dbReference type="EC" id="3.4.16.4" evidence="4"/>
<dbReference type="Pfam" id="PF02113">
    <property type="entry name" value="Peptidase_S13"/>
    <property type="match status" value="1"/>
</dbReference>